<dbReference type="OrthoDB" id="4507572at2759"/>
<feature type="compositionally biased region" description="Basic and acidic residues" evidence="1">
    <location>
        <begin position="62"/>
        <end position="71"/>
    </location>
</feature>
<dbReference type="Proteomes" id="UP000191522">
    <property type="component" value="Unassembled WGS sequence"/>
</dbReference>
<dbReference type="PANTHER" id="PTHR42023">
    <property type="entry name" value="BHLH DOMAIN-CONTAINING PROTEIN"/>
    <property type="match status" value="1"/>
</dbReference>
<evidence type="ECO:0008006" key="4">
    <source>
        <dbReference type="Google" id="ProtNLM"/>
    </source>
</evidence>
<feature type="region of interest" description="Disordered" evidence="1">
    <location>
        <begin position="1"/>
        <end position="292"/>
    </location>
</feature>
<evidence type="ECO:0000256" key="1">
    <source>
        <dbReference type="SAM" id="MobiDB-lite"/>
    </source>
</evidence>
<feature type="compositionally biased region" description="Low complexity" evidence="1">
    <location>
        <begin position="222"/>
        <end position="231"/>
    </location>
</feature>
<evidence type="ECO:0000313" key="2">
    <source>
        <dbReference type="EMBL" id="OQD76082.1"/>
    </source>
</evidence>
<comment type="caution">
    <text evidence="2">The sequence shown here is derived from an EMBL/GenBank/DDBJ whole genome shotgun (WGS) entry which is preliminary data.</text>
</comment>
<feature type="compositionally biased region" description="Basic residues" evidence="1">
    <location>
        <begin position="1"/>
        <end position="12"/>
    </location>
</feature>
<sequence length="485" mass="53878">MWAKRRFSRSRHPPTSAEAAENTSALADHAPTDRFARDLPALPYDLDSTLHEQPDHLTALPRARDDEDKKYSTVSPLMSPVGSRNRGSGSSFCVSPIDDTDQLPRHERNDSWASARASGPQSLRDTSPSPEVSHHIPKAVHFAPSHDDLSGDPSHIRKANQVKPQVTSSHKSSGSHTSNFMHWGREQFHSKKKLTKTRNRISSFSRSEPPVQPVQPVPPETRSQSSSRVSSLGEHSNKHFGAEDGGPKLDTLGFVPSVVTTITAGDSEASPERPDPKYPPKSSRRYVPHSLPEPKFGAAFDMMQTPQPAVVNTVARTGSPLEDLNDSPRGSLNVESGSTDNLTIMSRRHPLPTSMPISKKPVRKPTPSEAIQAPAVAQPPDDRPKDPQSRIESLETRRDELARRRFNLETVLKELTRVIQPQSYAYDQAAKAEVKRSVQSIENEIAEIKREEHELGMKVTRAWRRLDEKENNGDGSNLWVKRVTS</sequence>
<feature type="compositionally biased region" description="Basic and acidic residues" evidence="1">
    <location>
        <begin position="235"/>
        <end position="247"/>
    </location>
</feature>
<keyword evidence="3" id="KW-1185">Reference proteome</keyword>
<organism evidence="2 3">
    <name type="scientific">Penicillium decumbens</name>
    <dbReference type="NCBI Taxonomy" id="69771"/>
    <lineage>
        <taxon>Eukaryota</taxon>
        <taxon>Fungi</taxon>
        <taxon>Dikarya</taxon>
        <taxon>Ascomycota</taxon>
        <taxon>Pezizomycotina</taxon>
        <taxon>Eurotiomycetes</taxon>
        <taxon>Eurotiomycetidae</taxon>
        <taxon>Eurotiales</taxon>
        <taxon>Aspergillaceae</taxon>
        <taxon>Penicillium</taxon>
    </lineage>
</organism>
<accession>A0A1V6PHE5</accession>
<gene>
    <name evidence="2" type="ORF">PENDEC_c005G04694</name>
</gene>
<proteinExistence type="predicted"/>
<feature type="compositionally biased region" description="Low complexity" evidence="1">
    <location>
        <begin position="167"/>
        <end position="178"/>
    </location>
</feature>
<feature type="compositionally biased region" description="Basic residues" evidence="1">
    <location>
        <begin position="190"/>
        <end position="199"/>
    </location>
</feature>
<evidence type="ECO:0000313" key="3">
    <source>
        <dbReference type="Proteomes" id="UP000191522"/>
    </source>
</evidence>
<dbReference type="PANTHER" id="PTHR42023:SF1">
    <property type="entry name" value="BHLH DOMAIN-CONTAINING PROTEIN"/>
    <property type="match status" value="1"/>
</dbReference>
<name>A0A1V6PHE5_PENDC</name>
<dbReference type="EMBL" id="MDYL01000005">
    <property type="protein sequence ID" value="OQD76082.1"/>
    <property type="molecule type" value="Genomic_DNA"/>
</dbReference>
<feature type="compositionally biased region" description="Pro residues" evidence="1">
    <location>
        <begin position="210"/>
        <end position="219"/>
    </location>
</feature>
<reference evidence="3" key="1">
    <citation type="journal article" date="2017" name="Nat. Microbiol.">
        <title>Global analysis of biosynthetic gene clusters reveals vast potential of secondary metabolite production in Penicillium species.</title>
        <authorList>
            <person name="Nielsen J.C."/>
            <person name="Grijseels S."/>
            <person name="Prigent S."/>
            <person name="Ji B."/>
            <person name="Dainat J."/>
            <person name="Nielsen K.F."/>
            <person name="Frisvad J.C."/>
            <person name="Workman M."/>
            <person name="Nielsen J."/>
        </authorList>
    </citation>
    <scope>NUCLEOTIDE SEQUENCE [LARGE SCALE GENOMIC DNA]</scope>
    <source>
        <strain evidence="3">IBT 11843</strain>
    </source>
</reference>
<protein>
    <recommendedName>
        <fullName evidence="4">BHLH domain-containing protein</fullName>
    </recommendedName>
</protein>
<feature type="compositionally biased region" description="Basic and acidic residues" evidence="1">
    <location>
        <begin position="380"/>
        <end position="397"/>
    </location>
</feature>
<dbReference type="OMA" id="NNLWVKR"/>
<feature type="region of interest" description="Disordered" evidence="1">
    <location>
        <begin position="316"/>
        <end position="397"/>
    </location>
</feature>
<dbReference type="AlphaFoldDB" id="A0A1V6PHE5"/>
<feature type="compositionally biased region" description="Polar residues" evidence="1">
    <location>
        <begin position="119"/>
        <end position="130"/>
    </location>
</feature>
<feature type="compositionally biased region" description="Polar residues" evidence="1">
    <location>
        <begin position="328"/>
        <end position="344"/>
    </location>
</feature>